<dbReference type="AlphaFoldDB" id="A0A1H8XB86"/>
<protein>
    <submittedName>
        <fullName evidence="3">E2 family protein B</fullName>
    </submittedName>
</protein>
<dbReference type="InterPro" id="IPR035985">
    <property type="entry name" value="Ubiquitin-activating_enz"/>
</dbReference>
<dbReference type="Pfam" id="PF00899">
    <property type="entry name" value="ThiF"/>
    <property type="match status" value="1"/>
</dbReference>
<sequence>MPDVAAGDRSAAWAFEDARAAVAAWLAESGFGARSLAAEELAAGSRTFGAGWLLTVEFADRIRRLELLLPVGFPWLLPRVALVDRPPFLTWPHVERDGLLCLASNIAEGDPNDPVGTVKAMLGAAADLVEMLVAGGYESEFRDEFATYWEYAADPGTSMISLLRCERPTREVRVWRGKNYYLLAENEADLLHWLENRNGSRPQGFSSEPAGFVWLNQALIPAEYPATGYAFRALVTREDAQSGPLLNRLARGELPKIVTALGMQTANGPAIAGVVIEEPATRKHGARDPLTKGFRRGTVPEGVLTARYFGSGKLARRPVHRVDAAWIHGRGQDSRSQRLSTMRVAVIGCGSIGAVVALALAQAGVGHLNLIDPDVLKWANIGRHPLGATCVGMFKAEGLARKLHSELPHIVAKRFNVDVDTAIRSHTDMLRSCDLIISATGSWVADGRLDAWHADEGRLMPILYGWTEPHAIAGHAVLIENDVAALTAGFDRTGLPIFRLTEWPNGDFTRQEPACGAVYQPYGPVELGFVNSLISEVAIDALLGDACGATHNVWAGCAKRLRELGGRWTEAWCADDGFREEGRISVTRPWPTSKAAQSVGEQAA</sequence>
<dbReference type="PANTHER" id="PTHR43267">
    <property type="entry name" value="TRNA THREONYLCARBAMOYLADENOSINE DEHYDRATASE"/>
    <property type="match status" value="1"/>
</dbReference>
<organism evidence="3 4">
    <name type="scientific">Rhodopseudomonas pseudopalustris</name>
    <dbReference type="NCBI Taxonomy" id="1513892"/>
    <lineage>
        <taxon>Bacteria</taxon>
        <taxon>Pseudomonadati</taxon>
        <taxon>Pseudomonadota</taxon>
        <taxon>Alphaproteobacteria</taxon>
        <taxon>Hyphomicrobiales</taxon>
        <taxon>Nitrobacteraceae</taxon>
        <taxon>Rhodopseudomonas</taxon>
    </lineage>
</organism>
<feature type="domain" description="Prokaryotic E2 family B" evidence="2">
    <location>
        <begin position="64"/>
        <end position="153"/>
    </location>
</feature>
<gene>
    <name evidence="3" type="ORF">SAMN05444123_11858</name>
</gene>
<dbReference type="Pfam" id="PF14461">
    <property type="entry name" value="Prok-E2_B"/>
    <property type="match status" value="1"/>
</dbReference>
<dbReference type="GO" id="GO:0061503">
    <property type="term" value="F:tRNA threonylcarbamoyladenosine dehydratase"/>
    <property type="evidence" value="ECO:0007669"/>
    <property type="project" value="TreeGrafter"/>
</dbReference>
<proteinExistence type="predicted"/>
<dbReference type="EMBL" id="FODT01000018">
    <property type="protein sequence ID" value="SEP37053.1"/>
    <property type="molecule type" value="Genomic_DNA"/>
</dbReference>
<dbReference type="PANTHER" id="PTHR43267:SF1">
    <property type="entry name" value="TRNA THREONYLCARBAMOYLADENOSINE DEHYDRATASE"/>
    <property type="match status" value="1"/>
</dbReference>
<dbReference type="Gene3D" id="3.40.50.720">
    <property type="entry name" value="NAD(P)-binding Rossmann-like Domain"/>
    <property type="match status" value="1"/>
</dbReference>
<evidence type="ECO:0000259" key="2">
    <source>
        <dbReference type="Pfam" id="PF14461"/>
    </source>
</evidence>
<dbReference type="OrthoDB" id="891532at2"/>
<dbReference type="InterPro" id="IPR045886">
    <property type="entry name" value="ThiF/MoeB/HesA"/>
</dbReference>
<name>A0A1H8XB86_9BRAD</name>
<accession>A0A1H8XB86</accession>
<evidence type="ECO:0000259" key="1">
    <source>
        <dbReference type="Pfam" id="PF00899"/>
    </source>
</evidence>
<dbReference type="GO" id="GO:0061504">
    <property type="term" value="P:cyclic threonylcarbamoyladenosine biosynthetic process"/>
    <property type="evidence" value="ECO:0007669"/>
    <property type="project" value="TreeGrafter"/>
</dbReference>
<evidence type="ECO:0000313" key="4">
    <source>
        <dbReference type="Proteomes" id="UP000199615"/>
    </source>
</evidence>
<keyword evidence="4" id="KW-1185">Reference proteome</keyword>
<reference evidence="4" key="1">
    <citation type="submission" date="2016-10" db="EMBL/GenBank/DDBJ databases">
        <authorList>
            <person name="Varghese N."/>
            <person name="Submissions S."/>
        </authorList>
    </citation>
    <scope>NUCLEOTIDE SEQUENCE [LARGE SCALE GENOMIC DNA]</scope>
    <source>
        <strain evidence="4">DSM 123</strain>
    </source>
</reference>
<dbReference type="Proteomes" id="UP000199615">
    <property type="component" value="Unassembled WGS sequence"/>
</dbReference>
<dbReference type="InterPro" id="IPR000594">
    <property type="entry name" value="ThiF_NAD_FAD-bd"/>
</dbReference>
<dbReference type="GO" id="GO:0008641">
    <property type="term" value="F:ubiquitin-like modifier activating enzyme activity"/>
    <property type="evidence" value="ECO:0007669"/>
    <property type="project" value="InterPro"/>
</dbReference>
<dbReference type="InterPro" id="IPR032701">
    <property type="entry name" value="Prok-E2_B_dom"/>
</dbReference>
<feature type="domain" description="THIF-type NAD/FAD binding fold" evidence="1">
    <location>
        <begin position="335"/>
        <end position="446"/>
    </location>
</feature>
<evidence type="ECO:0000313" key="3">
    <source>
        <dbReference type="EMBL" id="SEP37053.1"/>
    </source>
</evidence>
<dbReference type="SUPFAM" id="SSF69572">
    <property type="entry name" value="Activating enzymes of the ubiquitin-like proteins"/>
    <property type="match status" value="1"/>
</dbReference>
<dbReference type="RefSeq" id="WP_092686310.1">
    <property type="nucleotide sequence ID" value="NZ_FODT01000018.1"/>
</dbReference>